<sequence>MPEFLVTPHQSPMYRSFSSASSQAGAPTLPWTQPPFIPTYPAMGNDIPSVLDGSPVELPLEGFDIDLEFPPYLDDQNTPWMAPEADNLASMDLFTNYLDVQLISALDFGLEHEGLNPFTPPDTVSPTSSIYDPLGSNNPSPTLVPLTPASLPMTGTSSESASPAARPPTQLSCSEVSCTKVFSSKPDLRKHERKHRKPFQCPIPHCGKGHLDKRALGRHLWAKHPDHARHSNTPSERVKCPHCDHEGRQDNVTRHMKRHTRPKNQPPFAGLPGRDN</sequence>
<organism evidence="7 8">
    <name type="scientific">Chaetomidium leptoderma</name>
    <dbReference type="NCBI Taxonomy" id="669021"/>
    <lineage>
        <taxon>Eukaryota</taxon>
        <taxon>Fungi</taxon>
        <taxon>Dikarya</taxon>
        <taxon>Ascomycota</taxon>
        <taxon>Pezizomycotina</taxon>
        <taxon>Sordariomycetes</taxon>
        <taxon>Sordariomycetidae</taxon>
        <taxon>Sordariales</taxon>
        <taxon>Chaetomiaceae</taxon>
        <taxon>Chaetomidium</taxon>
    </lineage>
</organism>
<feature type="compositionally biased region" description="Low complexity" evidence="5">
    <location>
        <begin position="157"/>
        <end position="168"/>
    </location>
</feature>
<dbReference type="Pfam" id="PF00096">
    <property type="entry name" value="zf-C2H2"/>
    <property type="match status" value="1"/>
</dbReference>
<name>A0AAN6VEB8_9PEZI</name>
<keyword evidence="3" id="KW-0862">Zinc</keyword>
<dbReference type="PANTHER" id="PTHR23235">
    <property type="entry name" value="KRUEPPEL-LIKE TRANSCRIPTION FACTOR"/>
    <property type="match status" value="1"/>
</dbReference>
<dbReference type="Proteomes" id="UP001302745">
    <property type="component" value="Unassembled WGS sequence"/>
</dbReference>
<dbReference type="PROSITE" id="PS00028">
    <property type="entry name" value="ZINC_FINGER_C2H2_1"/>
    <property type="match status" value="1"/>
</dbReference>
<reference evidence="7" key="1">
    <citation type="journal article" date="2023" name="Mol. Phylogenet. Evol.">
        <title>Genome-scale phylogeny and comparative genomics of the fungal order Sordariales.</title>
        <authorList>
            <person name="Hensen N."/>
            <person name="Bonometti L."/>
            <person name="Westerberg I."/>
            <person name="Brannstrom I.O."/>
            <person name="Guillou S."/>
            <person name="Cros-Aarteil S."/>
            <person name="Calhoun S."/>
            <person name="Haridas S."/>
            <person name="Kuo A."/>
            <person name="Mondo S."/>
            <person name="Pangilinan J."/>
            <person name="Riley R."/>
            <person name="LaButti K."/>
            <person name="Andreopoulos B."/>
            <person name="Lipzen A."/>
            <person name="Chen C."/>
            <person name="Yan M."/>
            <person name="Daum C."/>
            <person name="Ng V."/>
            <person name="Clum A."/>
            <person name="Steindorff A."/>
            <person name="Ohm R.A."/>
            <person name="Martin F."/>
            <person name="Silar P."/>
            <person name="Natvig D.O."/>
            <person name="Lalanne C."/>
            <person name="Gautier V."/>
            <person name="Ament-Velasquez S.L."/>
            <person name="Kruys A."/>
            <person name="Hutchinson M.I."/>
            <person name="Powell A.J."/>
            <person name="Barry K."/>
            <person name="Miller A.N."/>
            <person name="Grigoriev I.V."/>
            <person name="Debuchy R."/>
            <person name="Gladieux P."/>
            <person name="Hiltunen Thoren M."/>
            <person name="Johannesson H."/>
        </authorList>
    </citation>
    <scope>NUCLEOTIDE SEQUENCE</scope>
    <source>
        <strain evidence="7">CBS 538.74</strain>
    </source>
</reference>
<feature type="compositionally biased region" description="Polar residues" evidence="5">
    <location>
        <begin position="122"/>
        <end position="141"/>
    </location>
</feature>
<feature type="region of interest" description="Disordered" evidence="5">
    <location>
        <begin position="225"/>
        <end position="276"/>
    </location>
</feature>
<dbReference type="EMBL" id="MU857327">
    <property type="protein sequence ID" value="KAK4148561.1"/>
    <property type="molecule type" value="Genomic_DNA"/>
</dbReference>
<evidence type="ECO:0000256" key="3">
    <source>
        <dbReference type="ARBA" id="ARBA00022833"/>
    </source>
</evidence>
<evidence type="ECO:0000256" key="4">
    <source>
        <dbReference type="PROSITE-ProRule" id="PRU00042"/>
    </source>
</evidence>
<feature type="region of interest" description="Disordered" evidence="5">
    <location>
        <begin position="117"/>
        <end position="170"/>
    </location>
</feature>
<feature type="compositionally biased region" description="Basic and acidic residues" evidence="5">
    <location>
        <begin position="236"/>
        <end position="253"/>
    </location>
</feature>
<keyword evidence="2 4" id="KW-0863">Zinc-finger</keyword>
<keyword evidence="8" id="KW-1185">Reference proteome</keyword>
<evidence type="ECO:0000256" key="1">
    <source>
        <dbReference type="ARBA" id="ARBA00022723"/>
    </source>
</evidence>
<dbReference type="GO" id="GO:0000981">
    <property type="term" value="F:DNA-binding transcription factor activity, RNA polymerase II-specific"/>
    <property type="evidence" value="ECO:0007669"/>
    <property type="project" value="TreeGrafter"/>
</dbReference>
<comment type="caution">
    <text evidence="7">The sequence shown here is derived from an EMBL/GenBank/DDBJ whole genome shotgun (WGS) entry which is preliminary data.</text>
</comment>
<feature type="domain" description="C2H2-type" evidence="6">
    <location>
        <begin position="171"/>
        <end position="195"/>
    </location>
</feature>
<keyword evidence="1" id="KW-0479">Metal-binding</keyword>
<dbReference type="InterPro" id="IPR036236">
    <property type="entry name" value="Znf_C2H2_sf"/>
</dbReference>
<dbReference type="SUPFAM" id="SSF57667">
    <property type="entry name" value="beta-beta-alpha zinc fingers"/>
    <property type="match status" value="1"/>
</dbReference>
<evidence type="ECO:0000259" key="6">
    <source>
        <dbReference type="PROSITE" id="PS50157"/>
    </source>
</evidence>
<dbReference type="SMART" id="SM00355">
    <property type="entry name" value="ZnF_C2H2"/>
    <property type="match status" value="3"/>
</dbReference>
<dbReference type="PANTHER" id="PTHR23235:SF120">
    <property type="entry name" value="KRUPPEL-LIKE FACTOR 15"/>
    <property type="match status" value="1"/>
</dbReference>
<dbReference type="InterPro" id="IPR013087">
    <property type="entry name" value="Znf_C2H2_type"/>
</dbReference>
<dbReference type="PROSITE" id="PS50157">
    <property type="entry name" value="ZINC_FINGER_C2H2_2"/>
    <property type="match status" value="1"/>
</dbReference>
<dbReference type="AlphaFoldDB" id="A0AAN6VEB8"/>
<protein>
    <submittedName>
        <fullName evidence="7">Zinc finger protein zas1</fullName>
    </submittedName>
</protein>
<dbReference type="GO" id="GO:0000978">
    <property type="term" value="F:RNA polymerase II cis-regulatory region sequence-specific DNA binding"/>
    <property type="evidence" value="ECO:0007669"/>
    <property type="project" value="TreeGrafter"/>
</dbReference>
<evidence type="ECO:0000256" key="2">
    <source>
        <dbReference type="ARBA" id="ARBA00022771"/>
    </source>
</evidence>
<evidence type="ECO:0000313" key="8">
    <source>
        <dbReference type="Proteomes" id="UP001302745"/>
    </source>
</evidence>
<dbReference type="GO" id="GO:0008270">
    <property type="term" value="F:zinc ion binding"/>
    <property type="evidence" value="ECO:0007669"/>
    <property type="project" value="UniProtKB-KW"/>
</dbReference>
<reference evidence="7" key="2">
    <citation type="submission" date="2023-05" db="EMBL/GenBank/DDBJ databases">
        <authorList>
            <consortium name="Lawrence Berkeley National Laboratory"/>
            <person name="Steindorff A."/>
            <person name="Hensen N."/>
            <person name="Bonometti L."/>
            <person name="Westerberg I."/>
            <person name="Brannstrom I.O."/>
            <person name="Guillou S."/>
            <person name="Cros-Aarteil S."/>
            <person name="Calhoun S."/>
            <person name="Haridas S."/>
            <person name="Kuo A."/>
            <person name="Mondo S."/>
            <person name="Pangilinan J."/>
            <person name="Riley R."/>
            <person name="Labutti K."/>
            <person name="Andreopoulos B."/>
            <person name="Lipzen A."/>
            <person name="Chen C."/>
            <person name="Yanf M."/>
            <person name="Daum C."/>
            <person name="Ng V."/>
            <person name="Clum A."/>
            <person name="Ohm R."/>
            <person name="Martin F."/>
            <person name="Silar P."/>
            <person name="Natvig D."/>
            <person name="Lalanne C."/>
            <person name="Gautier V."/>
            <person name="Ament-Velasquez S.L."/>
            <person name="Kruys A."/>
            <person name="Hutchinson M.I."/>
            <person name="Powell A.J."/>
            <person name="Barry K."/>
            <person name="Miller A.N."/>
            <person name="Grigoriev I.V."/>
            <person name="Debuchy R."/>
            <person name="Gladieux P."/>
            <person name="Thoren M.H."/>
            <person name="Johannesson H."/>
        </authorList>
    </citation>
    <scope>NUCLEOTIDE SEQUENCE</scope>
    <source>
        <strain evidence="7">CBS 538.74</strain>
    </source>
</reference>
<gene>
    <name evidence="7" type="ORF">C8A00DRAFT_19626</name>
</gene>
<dbReference type="Gene3D" id="3.30.160.60">
    <property type="entry name" value="Classic Zinc Finger"/>
    <property type="match status" value="1"/>
</dbReference>
<proteinExistence type="predicted"/>
<evidence type="ECO:0000256" key="5">
    <source>
        <dbReference type="SAM" id="MobiDB-lite"/>
    </source>
</evidence>
<evidence type="ECO:0000313" key="7">
    <source>
        <dbReference type="EMBL" id="KAK4148561.1"/>
    </source>
</evidence>
<accession>A0AAN6VEB8</accession>